<protein>
    <recommendedName>
        <fullName evidence="10">Exosortase/archaeosortase family protein</fullName>
    </recommendedName>
</protein>
<feature type="transmembrane region" description="Helical" evidence="8">
    <location>
        <begin position="211"/>
        <end position="237"/>
    </location>
</feature>
<keyword evidence="5" id="KW-0378">Hydrolase</keyword>
<feature type="transmembrane region" description="Helical" evidence="8">
    <location>
        <begin position="295"/>
        <end position="316"/>
    </location>
</feature>
<keyword evidence="7 8" id="KW-0472">Membrane</keyword>
<evidence type="ECO:0000256" key="5">
    <source>
        <dbReference type="ARBA" id="ARBA00022801"/>
    </source>
</evidence>
<comment type="caution">
    <text evidence="9">The sequence shown here is derived from an EMBL/GenBank/DDBJ whole genome shotgun (WGS) entry which is preliminary data.</text>
</comment>
<feature type="transmembrane region" description="Helical" evidence="8">
    <location>
        <begin position="29"/>
        <end position="48"/>
    </location>
</feature>
<evidence type="ECO:0000256" key="4">
    <source>
        <dbReference type="ARBA" id="ARBA00022692"/>
    </source>
</evidence>
<dbReference type="GO" id="GO:0008233">
    <property type="term" value="F:peptidase activity"/>
    <property type="evidence" value="ECO:0007669"/>
    <property type="project" value="UniProtKB-KW"/>
</dbReference>
<keyword evidence="6 8" id="KW-1133">Transmembrane helix</keyword>
<feature type="transmembrane region" description="Helical" evidence="8">
    <location>
        <begin position="173"/>
        <end position="199"/>
    </location>
</feature>
<dbReference type="NCBIfam" id="TIGR04178">
    <property type="entry name" value="exo_archaeo"/>
    <property type="match status" value="1"/>
</dbReference>
<gene>
    <name evidence="9" type="ORF">ENM60_07335</name>
</gene>
<evidence type="ECO:0000256" key="6">
    <source>
        <dbReference type="ARBA" id="ARBA00022989"/>
    </source>
</evidence>
<feature type="transmembrane region" description="Helical" evidence="8">
    <location>
        <begin position="83"/>
        <end position="104"/>
    </location>
</feature>
<dbReference type="AlphaFoldDB" id="A0A7J3Y185"/>
<dbReference type="GO" id="GO:0006508">
    <property type="term" value="P:proteolysis"/>
    <property type="evidence" value="ECO:0007669"/>
    <property type="project" value="UniProtKB-KW"/>
</dbReference>
<proteinExistence type="predicted"/>
<dbReference type="InterPro" id="IPR026392">
    <property type="entry name" value="Exo/Archaeosortase_dom"/>
</dbReference>
<keyword evidence="3" id="KW-0645">Protease</keyword>
<evidence type="ECO:0000256" key="7">
    <source>
        <dbReference type="ARBA" id="ARBA00023136"/>
    </source>
</evidence>
<keyword evidence="4 8" id="KW-0812">Transmembrane</keyword>
<sequence length="533" mass="58358">MLLTGLAASTVYREFFDSIVRLATSEEYSYIIVSLFSMVITLYLSLRYIGFSYGVRLSKIIFATLLALFSLALYSVSTSLLEYKIQLEGLSFSLFFISLILLVYEPVTPGEIIPLLTPFLLIPLPAGFVDRLTPLLSRYIGRIAGFLTGVRVVEAPGFTQLEVPTPSGEVARFSIEAACTGIVTLSSIISVIPVLIYMVTFSSDKPLRKTIVSLTSIIISLLIGLLGNLIRVLLLVYGAMYMGVQQAETLFHYSPSLVYSFLSALIAFYLVNKYARFPPVITKALAKHTARDVSWEYVSGVFVVAAFFTLIVLALVPITTTASSVQQALVVNPPSIDDYVKNPEKYLSTTTIAFTGKQYDQYLTNVLGALAVYRVEVVSPTGIYQGYVEVVDTTARLHTWQLCLTVQGFNILSSWSSVVNNTRIVFIALEKGSWRGLLGYVILPVTLKVGGETVNMYTRVSLEAPGDPTTLAVSLTSVFANMTAKLVGSGSGVEAAITGVQPITLASAVIFAMFIMYALIVYSWVLIRKLVKR</sequence>
<evidence type="ECO:0008006" key="10">
    <source>
        <dbReference type="Google" id="ProtNLM"/>
    </source>
</evidence>
<accession>A0A7J3Y185</accession>
<dbReference type="EMBL" id="DRYK01000089">
    <property type="protein sequence ID" value="HHP68573.1"/>
    <property type="molecule type" value="Genomic_DNA"/>
</dbReference>
<dbReference type="Pfam" id="PF09721">
    <property type="entry name" value="Exosortase_EpsH"/>
    <property type="match status" value="1"/>
</dbReference>
<evidence type="ECO:0000256" key="1">
    <source>
        <dbReference type="ARBA" id="ARBA00004651"/>
    </source>
</evidence>
<evidence type="ECO:0000313" key="9">
    <source>
        <dbReference type="EMBL" id="HHP68573.1"/>
    </source>
</evidence>
<reference evidence="9" key="1">
    <citation type="journal article" date="2020" name="mSystems">
        <title>Genome- and Community-Level Interaction Insights into Carbon Utilization and Element Cycling Functions of Hydrothermarchaeota in Hydrothermal Sediment.</title>
        <authorList>
            <person name="Zhou Z."/>
            <person name="Liu Y."/>
            <person name="Xu W."/>
            <person name="Pan J."/>
            <person name="Luo Z.H."/>
            <person name="Li M."/>
        </authorList>
    </citation>
    <scope>NUCLEOTIDE SEQUENCE [LARGE SCALE GENOMIC DNA]</scope>
    <source>
        <strain evidence="9">SpSt-110</strain>
    </source>
</reference>
<evidence type="ECO:0000256" key="2">
    <source>
        <dbReference type="ARBA" id="ARBA00022475"/>
    </source>
</evidence>
<name>A0A7J3Y185_9CREN</name>
<evidence type="ECO:0000256" key="8">
    <source>
        <dbReference type="SAM" id="Phobius"/>
    </source>
</evidence>
<feature type="transmembrane region" description="Helical" evidence="8">
    <location>
        <begin position="60"/>
        <end position="77"/>
    </location>
</feature>
<dbReference type="GO" id="GO:0005886">
    <property type="term" value="C:plasma membrane"/>
    <property type="evidence" value="ECO:0007669"/>
    <property type="project" value="UniProtKB-SubCell"/>
</dbReference>
<keyword evidence="2" id="KW-1003">Cell membrane</keyword>
<feature type="transmembrane region" description="Helical" evidence="8">
    <location>
        <begin position="505"/>
        <end position="527"/>
    </location>
</feature>
<feature type="transmembrane region" description="Helical" evidence="8">
    <location>
        <begin position="257"/>
        <end position="275"/>
    </location>
</feature>
<organism evidence="9">
    <name type="scientific">Thermogladius calderae</name>
    <dbReference type="NCBI Taxonomy" id="1200300"/>
    <lineage>
        <taxon>Archaea</taxon>
        <taxon>Thermoproteota</taxon>
        <taxon>Thermoprotei</taxon>
        <taxon>Desulfurococcales</taxon>
        <taxon>Desulfurococcaceae</taxon>
        <taxon>Thermogladius</taxon>
    </lineage>
</organism>
<evidence type="ECO:0000256" key="3">
    <source>
        <dbReference type="ARBA" id="ARBA00022670"/>
    </source>
</evidence>
<dbReference type="InterPro" id="IPR019127">
    <property type="entry name" value="Exosortase"/>
</dbReference>
<comment type="subcellular location">
    <subcellularLocation>
        <location evidence="1">Cell membrane</location>
        <topology evidence="1">Multi-pass membrane protein</topology>
    </subcellularLocation>
</comment>